<keyword evidence="5 6" id="KW-0472">Membrane</keyword>
<evidence type="ECO:0000256" key="4">
    <source>
        <dbReference type="ARBA" id="ARBA00022989"/>
    </source>
</evidence>
<feature type="transmembrane region" description="Helical" evidence="6">
    <location>
        <begin position="412"/>
        <end position="430"/>
    </location>
</feature>
<evidence type="ECO:0000256" key="1">
    <source>
        <dbReference type="ARBA" id="ARBA00004141"/>
    </source>
</evidence>
<dbReference type="InterPro" id="IPR002528">
    <property type="entry name" value="MATE_fam"/>
</dbReference>
<dbReference type="InterPro" id="IPR044644">
    <property type="entry name" value="DinF-like"/>
</dbReference>
<dbReference type="EMBL" id="OCNJ01000006">
    <property type="protein sequence ID" value="SOD96797.1"/>
    <property type="molecule type" value="Genomic_DNA"/>
</dbReference>
<protein>
    <submittedName>
        <fullName evidence="7">Multidrug resistance protein, MATE family</fullName>
    </submittedName>
</protein>
<evidence type="ECO:0000256" key="2">
    <source>
        <dbReference type="ARBA" id="ARBA00010199"/>
    </source>
</evidence>
<proteinExistence type="inferred from homology"/>
<evidence type="ECO:0000313" key="7">
    <source>
        <dbReference type="EMBL" id="SOD96797.1"/>
    </source>
</evidence>
<feature type="transmembrane region" description="Helical" evidence="6">
    <location>
        <begin position="318"/>
        <end position="342"/>
    </location>
</feature>
<keyword evidence="4 6" id="KW-1133">Transmembrane helix</keyword>
<evidence type="ECO:0000256" key="3">
    <source>
        <dbReference type="ARBA" id="ARBA00022692"/>
    </source>
</evidence>
<dbReference type="GO" id="GO:0005886">
    <property type="term" value="C:plasma membrane"/>
    <property type="evidence" value="ECO:0007669"/>
    <property type="project" value="TreeGrafter"/>
</dbReference>
<feature type="transmembrane region" description="Helical" evidence="6">
    <location>
        <begin position="191"/>
        <end position="213"/>
    </location>
</feature>
<evidence type="ECO:0000256" key="6">
    <source>
        <dbReference type="SAM" id="Phobius"/>
    </source>
</evidence>
<dbReference type="PANTHER" id="PTHR42893:SF46">
    <property type="entry name" value="PROTEIN DETOXIFICATION 44, CHLOROPLASTIC"/>
    <property type="match status" value="1"/>
</dbReference>
<reference evidence="8" key="1">
    <citation type="submission" date="2017-09" db="EMBL/GenBank/DDBJ databases">
        <authorList>
            <person name="Varghese N."/>
            <person name="Submissions S."/>
        </authorList>
    </citation>
    <scope>NUCLEOTIDE SEQUENCE [LARGE SCALE GENOMIC DNA]</scope>
    <source>
        <strain evidence="8">USBA 140</strain>
    </source>
</reference>
<sequence>MIPPGTARSRVWALAVPVILANLSVPLLGMVDTAVMGHLDSPAYLGAVAIGALVFDYLYWSFGFLRMGTTGPTAQAIGAGDGAEARAVFGRAFLIGVTVALGLWAVQAPVRTAALALLEGSAEVERLAATYFSIRIWSAPAALVQFAQIGWLMGLGRAKAVLVQQVIANVLNISLNLIFVLGLGMDVDGVALATVIAEYTGMAVGFLLMAPSLKALPGGGWDRARLLDPVRLKKLVGINGDIFVRTLCLISAFAWFTAKGAEAGDVTLAANAVLLTFLTIASYGLDGFAHAAETLVGGAVGARNRAALREAVTASTGLALALSAGMAALFLLGGPSLIAVLTGLPEVRAAAGEYLLWAVVLPLVAVWGFQFDGIFLGATESRPLRNMMILCLAAFLGLSALLLPAWGNHGLWAAFTVFMGLRGLSLAALYPRLERRVTAPSGGMPPVPAGSAGPPAPG</sequence>
<dbReference type="Pfam" id="PF01554">
    <property type="entry name" value="MatE"/>
    <property type="match status" value="2"/>
</dbReference>
<dbReference type="GO" id="GO:0015297">
    <property type="term" value="F:antiporter activity"/>
    <property type="evidence" value="ECO:0007669"/>
    <property type="project" value="InterPro"/>
</dbReference>
<dbReference type="AlphaFoldDB" id="A0A286GMN4"/>
<organism evidence="7 8">
    <name type="scientific">Caenispirillum bisanense</name>
    <dbReference type="NCBI Taxonomy" id="414052"/>
    <lineage>
        <taxon>Bacteria</taxon>
        <taxon>Pseudomonadati</taxon>
        <taxon>Pseudomonadota</taxon>
        <taxon>Alphaproteobacteria</taxon>
        <taxon>Rhodospirillales</taxon>
        <taxon>Novispirillaceae</taxon>
        <taxon>Caenispirillum</taxon>
    </lineage>
</organism>
<dbReference type="Proteomes" id="UP000219621">
    <property type="component" value="Unassembled WGS sequence"/>
</dbReference>
<name>A0A286GMN4_9PROT</name>
<comment type="similarity">
    <text evidence="2">Belongs to the multi antimicrobial extrusion (MATE) (TC 2.A.66.1) family.</text>
</comment>
<dbReference type="NCBIfam" id="TIGR00797">
    <property type="entry name" value="matE"/>
    <property type="match status" value="1"/>
</dbReference>
<feature type="transmembrane region" description="Helical" evidence="6">
    <location>
        <begin position="92"/>
        <end position="114"/>
    </location>
</feature>
<evidence type="ECO:0000313" key="8">
    <source>
        <dbReference type="Proteomes" id="UP000219621"/>
    </source>
</evidence>
<feature type="transmembrane region" description="Helical" evidence="6">
    <location>
        <begin position="43"/>
        <end position="60"/>
    </location>
</feature>
<feature type="transmembrane region" description="Helical" evidence="6">
    <location>
        <begin position="387"/>
        <end position="406"/>
    </location>
</feature>
<comment type="subcellular location">
    <subcellularLocation>
        <location evidence="1">Membrane</location>
        <topology evidence="1">Multi-pass membrane protein</topology>
    </subcellularLocation>
</comment>
<gene>
    <name evidence="7" type="ORF">SAMN05421508_10698</name>
</gene>
<feature type="transmembrane region" description="Helical" evidence="6">
    <location>
        <begin position="268"/>
        <end position="285"/>
    </location>
</feature>
<keyword evidence="3 6" id="KW-0812">Transmembrane</keyword>
<feature type="transmembrane region" description="Helical" evidence="6">
    <location>
        <begin position="12"/>
        <end position="31"/>
    </location>
</feature>
<dbReference type="OrthoDB" id="9789527at2"/>
<feature type="transmembrane region" description="Helical" evidence="6">
    <location>
        <begin position="166"/>
        <end position="185"/>
    </location>
</feature>
<feature type="transmembrane region" description="Helical" evidence="6">
    <location>
        <begin position="354"/>
        <end position="375"/>
    </location>
</feature>
<dbReference type="CDD" id="cd13136">
    <property type="entry name" value="MATE_DinF_like"/>
    <property type="match status" value="1"/>
</dbReference>
<accession>A0A286GMN4</accession>
<keyword evidence="8" id="KW-1185">Reference proteome</keyword>
<dbReference type="PANTHER" id="PTHR42893">
    <property type="entry name" value="PROTEIN DETOXIFICATION 44, CHLOROPLASTIC-RELATED"/>
    <property type="match status" value="1"/>
</dbReference>
<dbReference type="GO" id="GO:0042910">
    <property type="term" value="F:xenobiotic transmembrane transporter activity"/>
    <property type="evidence" value="ECO:0007669"/>
    <property type="project" value="InterPro"/>
</dbReference>
<dbReference type="RefSeq" id="WP_097279874.1">
    <property type="nucleotide sequence ID" value="NZ_OCNJ01000006.1"/>
</dbReference>
<evidence type="ECO:0000256" key="5">
    <source>
        <dbReference type="ARBA" id="ARBA00023136"/>
    </source>
</evidence>